<sequence length="60" mass="6552">MRGPGAGRTGRSNLRDRERLRLLILAPNVCGDDPHGSSPCQARKNVFVSPTCTDGERSWS</sequence>
<keyword evidence="2" id="KW-1185">Reference proteome</keyword>
<evidence type="ECO:0000313" key="2">
    <source>
        <dbReference type="Proteomes" id="UP000503447"/>
    </source>
</evidence>
<protein>
    <submittedName>
        <fullName evidence="1">Uncharacterized protein</fullName>
    </submittedName>
</protein>
<proteinExistence type="predicted"/>
<gene>
    <name evidence="1" type="ORF">FTUN_0061</name>
</gene>
<dbReference type="EMBL" id="CP053452">
    <property type="protein sequence ID" value="QJW92565.1"/>
    <property type="molecule type" value="Genomic_DNA"/>
</dbReference>
<accession>A0A6M5YEX5</accession>
<organism evidence="1 2">
    <name type="scientific">Frigoriglobus tundricola</name>
    <dbReference type="NCBI Taxonomy" id="2774151"/>
    <lineage>
        <taxon>Bacteria</taxon>
        <taxon>Pseudomonadati</taxon>
        <taxon>Planctomycetota</taxon>
        <taxon>Planctomycetia</taxon>
        <taxon>Gemmatales</taxon>
        <taxon>Gemmataceae</taxon>
        <taxon>Frigoriglobus</taxon>
    </lineage>
</organism>
<dbReference type="AlphaFoldDB" id="A0A6M5YEX5"/>
<reference evidence="2" key="1">
    <citation type="submission" date="2020-05" db="EMBL/GenBank/DDBJ databases">
        <title>Frigoriglobus tundricola gen. nov., sp. nov., a psychrotolerant cellulolytic planctomycete of the family Gemmataceae with two divergent copies of 16S rRNA gene.</title>
        <authorList>
            <person name="Kulichevskaya I.S."/>
            <person name="Ivanova A.A."/>
            <person name="Naumoff D.G."/>
            <person name="Beletsky A.V."/>
            <person name="Rijpstra W.I.C."/>
            <person name="Sinninghe Damste J.S."/>
            <person name="Mardanov A.V."/>
            <person name="Ravin N.V."/>
            <person name="Dedysh S.N."/>
        </authorList>
    </citation>
    <scope>NUCLEOTIDE SEQUENCE [LARGE SCALE GENOMIC DNA]</scope>
    <source>
        <strain evidence="2">PL17</strain>
    </source>
</reference>
<evidence type="ECO:0000313" key="1">
    <source>
        <dbReference type="EMBL" id="QJW92565.1"/>
    </source>
</evidence>
<dbReference type="Proteomes" id="UP000503447">
    <property type="component" value="Chromosome"/>
</dbReference>
<name>A0A6M5YEX5_9BACT</name>
<dbReference type="KEGG" id="ftj:FTUN_0061"/>